<accession>A0A8J5G430</accession>
<dbReference type="PANTHER" id="PTHR22774:SF11">
    <property type="entry name" value="CHOREIN N-TERMINAL DOMAIN-CONTAINING PROTEIN"/>
    <property type="match status" value="1"/>
</dbReference>
<dbReference type="InterPro" id="IPR026728">
    <property type="entry name" value="BLTP3A/B"/>
</dbReference>
<proteinExistence type="predicted"/>
<gene>
    <name evidence="2" type="ORF">ZIOFF_039003</name>
</gene>
<evidence type="ECO:0000256" key="1">
    <source>
        <dbReference type="SAM" id="MobiDB-lite"/>
    </source>
</evidence>
<feature type="compositionally biased region" description="Low complexity" evidence="1">
    <location>
        <begin position="100"/>
        <end position="114"/>
    </location>
</feature>
<protein>
    <recommendedName>
        <fullName evidence="4">Chorein N-terminal domain-containing protein</fullName>
    </recommendedName>
</protein>
<keyword evidence="3" id="KW-1185">Reference proteome</keyword>
<sequence length="1214" mass="136146">MESILARALEYTLKYWLKSFTRDQFKLQGRTAQLSNLDINGDSLHASVGFPATLTVTTAKVRKLEITVPSVSNVQCEPILVQIDKFDLVLEENVDPNNAKSPTSPSTSTGTTKGSGYGFADKIADGMTLEVGTVNLMIETHGGDRKQGGTIWSSPLASITIRNLLLYTTNENWQIVNLKEARDFSNNKKFLYVFKKLEWESLSVDLLPHPDMFLDAHLQSPSSQGSKRDEDGAKRLFFGGERFLEGISGEAYITVQRTEQNSPLRLEFRLHIPEAVCPALSEPGLRALLRFMTGAHICLNRGDVNLNAQQRSTEAAGCSLVSVIVDHIFLCIKDADFQLELLMQSLFFSRASLSDGETTKTLSRILLGGLFLRDTFSHPPCTLIQPSLRSASQGTQHVPEFGQNFCPPIYPLQNQHMQFSMGVPLISLHSLQINPSPNPPKFASQTVIDCQPLMIILQEESCFRISSFLADGIVVNPGVVRPDFSVNSFEFILKEFDLVVPLDMQKTNDLSGNGNHFSHTSFSGARLHVEDLYFAQSPSLKCTLLKLDTDPACFSLWEYQPVDASQKKWATRVSHLSVSLETCNSSTKQMNSTDWYEGLWSCVEFHEVCFEAAMATSDGHPLLEVPPPEGVVRIGVACQQYISNASVEQLFFVLDLYAYFGRVSEKITKASKGNKERMGDRFGNEMMKKMPSDTAVTLAVSNLHLKFLESSSTDIHNKTMVQFDGQSLFLKVSHRTLGGAFAVSTSIHWETASVYCLDGVGAAHEKVGIEGLQALKPSTRDRYGDQRCVRWEVDKRKLRMSKSGHQCIPLFIVYIMFAALRSWDCVLASSVAQVYQLNLGRGMVVSQNILLRYGVTMLKDGASEGSFRVYHQLVKSPIDWLVKFDEISGGSWNLSGSNPPTDRDCPPYGQPWNRSKLSSNHMEVFFEMDWGIIMIVKESFEVPRDKKGKRLRPCEYENAHELWSKGNYKSRCPMDKKKENLDNLEKPLERFNVKSKGLSQVSPKMGHKICQSGLKTDLNLKPRELAHMGFDLVLNCLSFEQKHSLIINCLVKNLDFSCAKDLENVPVPLDLEEKLSTCRSQIRSIGQIDPTLLHLLLISKIMVNGLIECLARIEIVTGFWSRELPNESTRQVRALESLGAQVFEWKTQLVRRTARDETVAHLHSRIKEIITGLSNLREKEPKNNVALKASRDESESSLDDEEMLKVVMKLKISA</sequence>
<evidence type="ECO:0000313" key="3">
    <source>
        <dbReference type="Proteomes" id="UP000734854"/>
    </source>
</evidence>
<dbReference type="PANTHER" id="PTHR22774">
    <property type="entry name" value="CHOREIN N-TERMINAL DOMAIN-CONTAINING PROTEIN"/>
    <property type="match status" value="1"/>
</dbReference>
<evidence type="ECO:0008006" key="4">
    <source>
        <dbReference type="Google" id="ProtNLM"/>
    </source>
</evidence>
<dbReference type="EMBL" id="JACMSC010000011">
    <property type="protein sequence ID" value="KAG6499246.1"/>
    <property type="molecule type" value="Genomic_DNA"/>
</dbReference>
<organism evidence="2 3">
    <name type="scientific">Zingiber officinale</name>
    <name type="common">Ginger</name>
    <name type="synonym">Amomum zingiber</name>
    <dbReference type="NCBI Taxonomy" id="94328"/>
    <lineage>
        <taxon>Eukaryota</taxon>
        <taxon>Viridiplantae</taxon>
        <taxon>Streptophyta</taxon>
        <taxon>Embryophyta</taxon>
        <taxon>Tracheophyta</taxon>
        <taxon>Spermatophyta</taxon>
        <taxon>Magnoliopsida</taxon>
        <taxon>Liliopsida</taxon>
        <taxon>Zingiberales</taxon>
        <taxon>Zingiberaceae</taxon>
        <taxon>Zingiber</taxon>
    </lineage>
</organism>
<reference evidence="2 3" key="1">
    <citation type="submission" date="2020-08" db="EMBL/GenBank/DDBJ databases">
        <title>Plant Genome Project.</title>
        <authorList>
            <person name="Zhang R.-G."/>
        </authorList>
    </citation>
    <scope>NUCLEOTIDE SEQUENCE [LARGE SCALE GENOMIC DNA]</scope>
    <source>
        <tissue evidence="2">Rhizome</tissue>
    </source>
</reference>
<dbReference type="AlphaFoldDB" id="A0A8J5G430"/>
<evidence type="ECO:0000313" key="2">
    <source>
        <dbReference type="EMBL" id="KAG6499246.1"/>
    </source>
</evidence>
<feature type="region of interest" description="Disordered" evidence="1">
    <location>
        <begin position="94"/>
        <end position="114"/>
    </location>
</feature>
<dbReference type="Proteomes" id="UP000734854">
    <property type="component" value="Unassembled WGS sequence"/>
</dbReference>
<comment type="caution">
    <text evidence="2">The sequence shown here is derived from an EMBL/GenBank/DDBJ whole genome shotgun (WGS) entry which is preliminary data.</text>
</comment>
<name>A0A8J5G430_ZINOF</name>
<dbReference type="Pfam" id="PF24917">
    <property type="entry name" value="BLTP3A_B"/>
    <property type="match status" value="1"/>
</dbReference>